<feature type="transmembrane region" description="Helical" evidence="15">
    <location>
        <begin position="12"/>
        <end position="30"/>
    </location>
</feature>
<dbReference type="RefSeq" id="WP_091660794.1">
    <property type="nucleotide sequence ID" value="NZ_FONT01000003.1"/>
</dbReference>
<comment type="catalytic activity">
    <reaction evidence="1">
        <text>ATP + protein L-histidine = ADP + protein N-phospho-L-histidine.</text>
        <dbReference type="EC" id="2.7.13.3"/>
    </reaction>
</comment>
<feature type="transmembrane region" description="Helical" evidence="15">
    <location>
        <begin position="153"/>
        <end position="175"/>
    </location>
</feature>
<dbReference type="CDD" id="cd06225">
    <property type="entry name" value="HAMP"/>
    <property type="match status" value="1"/>
</dbReference>
<name>A0A1I2D2W0_9BACI</name>
<protein>
    <recommendedName>
        <fullName evidence="4">Signal transduction histidine-protein kinase ArlS</fullName>
        <ecNumber evidence="3">2.7.13.3</ecNumber>
    </recommendedName>
</protein>
<comment type="subcellular location">
    <subcellularLocation>
        <location evidence="2">Cell membrane</location>
        <topology evidence="2">Multi-pass membrane protein</topology>
    </subcellularLocation>
</comment>
<evidence type="ECO:0000259" key="16">
    <source>
        <dbReference type="PROSITE" id="PS50109"/>
    </source>
</evidence>
<dbReference type="SUPFAM" id="SSF158472">
    <property type="entry name" value="HAMP domain-like"/>
    <property type="match status" value="1"/>
</dbReference>
<dbReference type="Pfam" id="PF02518">
    <property type="entry name" value="HATPase_c"/>
    <property type="match status" value="1"/>
</dbReference>
<dbReference type="FunFam" id="3.30.565.10:FF:000006">
    <property type="entry name" value="Sensor histidine kinase WalK"/>
    <property type="match status" value="1"/>
</dbReference>
<dbReference type="Pfam" id="PF00672">
    <property type="entry name" value="HAMP"/>
    <property type="match status" value="1"/>
</dbReference>
<dbReference type="PROSITE" id="PS50885">
    <property type="entry name" value="HAMP"/>
    <property type="match status" value="1"/>
</dbReference>
<keyword evidence="19" id="KW-1185">Reference proteome</keyword>
<dbReference type="PROSITE" id="PS50109">
    <property type="entry name" value="HIS_KIN"/>
    <property type="match status" value="1"/>
</dbReference>
<evidence type="ECO:0000256" key="8">
    <source>
        <dbReference type="ARBA" id="ARBA00022692"/>
    </source>
</evidence>
<keyword evidence="13" id="KW-0902">Two-component regulatory system</keyword>
<keyword evidence="6" id="KW-0597">Phosphoprotein</keyword>
<accession>A0A1I2D2W0</accession>
<feature type="domain" description="Histidine kinase" evidence="16">
    <location>
        <begin position="239"/>
        <end position="451"/>
    </location>
</feature>
<dbReference type="InterPro" id="IPR050428">
    <property type="entry name" value="TCS_sensor_his_kinase"/>
</dbReference>
<feature type="domain" description="HAMP" evidence="17">
    <location>
        <begin position="177"/>
        <end position="231"/>
    </location>
</feature>
<evidence type="ECO:0000256" key="3">
    <source>
        <dbReference type="ARBA" id="ARBA00012438"/>
    </source>
</evidence>
<gene>
    <name evidence="18" type="ORF">SAMN05192532_103370</name>
</gene>
<evidence type="ECO:0000256" key="4">
    <source>
        <dbReference type="ARBA" id="ARBA00015735"/>
    </source>
</evidence>
<dbReference type="InterPro" id="IPR004358">
    <property type="entry name" value="Sig_transdc_His_kin-like_C"/>
</dbReference>
<dbReference type="STRING" id="930128.SAMN05192532_103370"/>
<dbReference type="SMART" id="SM00387">
    <property type="entry name" value="HATPase_c"/>
    <property type="match status" value="1"/>
</dbReference>
<organism evidence="18 19">
    <name type="scientific">Alteribacillus iranensis</name>
    <dbReference type="NCBI Taxonomy" id="930128"/>
    <lineage>
        <taxon>Bacteria</taxon>
        <taxon>Bacillati</taxon>
        <taxon>Bacillota</taxon>
        <taxon>Bacilli</taxon>
        <taxon>Bacillales</taxon>
        <taxon>Bacillaceae</taxon>
        <taxon>Alteribacillus</taxon>
    </lineage>
</organism>
<dbReference type="Gene3D" id="3.30.565.10">
    <property type="entry name" value="Histidine kinase-like ATPase, C-terminal domain"/>
    <property type="match status" value="1"/>
</dbReference>
<dbReference type="SUPFAM" id="SSF47384">
    <property type="entry name" value="Homodimeric domain of signal transducing histidine kinase"/>
    <property type="match status" value="1"/>
</dbReference>
<keyword evidence="10 18" id="KW-0418">Kinase</keyword>
<evidence type="ECO:0000256" key="6">
    <source>
        <dbReference type="ARBA" id="ARBA00022553"/>
    </source>
</evidence>
<dbReference type="GO" id="GO:0005886">
    <property type="term" value="C:plasma membrane"/>
    <property type="evidence" value="ECO:0007669"/>
    <property type="project" value="UniProtKB-SubCell"/>
</dbReference>
<dbReference type="Proteomes" id="UP000199516">
    <property type="component" value="Unassembled WGS sequence"/>
</dbReference>
<evidence type="ECO:0000256" key="11">
    <source>
        <dbReference type="ARBA" id="ARBA00022840"/>
    </source>
</evidence>
<dbReference type="InterPro" id="IPR036890">
    <property type="entry name" value="HATPase_C_sf"/>
</dbReference>
<dbReference type="Pfam" id="PF00512">
    <property type="entry name" value="HisKA"/>
    <property type="match status" value="1"/>
</dbReference>
<proteinExistence type="predicted"/>
<evidence type="ECO:0000313" key="19">
    <source>
        <dbReference type="Proteomes" id="UP000199516"/>
    </source>
</evidence>
<keyword evidence="8 15" id="KW-0812">Transmembrane</keyword>
<keyword evidence="11" id="KW-0067">ATP-binding</keyword>
<evidence type="ECO:0000259" key="17">
    <source>
        <dbReference type="PROSITE" id="PS50885"/>
    </source>
</evidence>
<dbReference type="EMBL" id="FONT01000003">
    <property type="protein sequence ID" value="SFE74849.1"/>
    <property type="molecule type" value="Genomic_DNA"/>
</dbReference>
<dbReference type="InterPro" id="IPR003594">
    <property type="entry name" value="HATPase_dom"/>
</dbReference>
<evidence type="ECO:0000256" key="9">
    <source>
        <dbReference type="ARBA" id="ARBA00022741"/>
    </source>
</evidence>
<dbReference type="SUPFAM" id="SSF55874">
    <property type="entry name" value="ATPase domain of HSP90 chaperone/DNA topoisomerase II/histidine kinase"/>
    <property type="match status" value="1"/>
</dbReference>
<evidence type="ECO:0000313" key="18">
    <source>
        <dbReference type="EMBL" id="SFE74849.1"/>
    </source>
</evidence>
<dbReference type="SMART" id="SM00388">
    <property type="entry name" value="HisKA"/>
    <property type="match status" value="1"/>
</dbReference>
<evidence type="ECO:0000256" key="7">
    <source>
        <dbReference type="ARBA" id="ARBA00022679"/>
    </source>
</evidence>
<dbReference type="GO" id="GO:0000155">
    <property type="term" value="F:phosphorelay sensor kinase activity"/>
    <property type="evidence" value="ECO:0007669"/>
    <property type="project" value="InterPro"/>
</dbReference>
<evidence type="ECO:0000256" key="12">
    <source>
        <dbReference type="ARBA" id="ARBA00022989"/>
    </source>
</evidence>
<keyword evidence="14 15" id="KW-0472">Membrane</keyword>
<keyword evidence="9" id="KW-0547">Nucleotide-binding</keyword>
<dbReference type="Gene3D" id="6.10.340.10">
    <property type="match status" value="1"/>
</dbReference>
<keyword evidence="5" id="KW-1003">Cell membrane</keyword>
<dbReference type="AlphaFoldDB" id="A0A1I2D2W0"/>
<dbReference type="OrthoDB" id="9786919at2"/>
<evidence type="ECO:0000256" key="13">
    <source>
        <dbReference type="ARBA" id="ARBA00023012"/>
    </source>
</evidence>
<keyword evidence="7" id="KW-0808">Transferase</keyword>
<dbReference type="Pfam" id="PF18719">
    <property type="entry name" value="ArlS_N"/>
    <property type="match status" value="1"/>
</dbReference>
<sequence>MKLKSKLQLYSTLWMILLLIGANTAAYLLFHQFASQSEIERVQSQAESAAETIQTAEGMEPIISDVLRAFVPANGMIRVIDRDDSILHTVTKETRFSDLPFRYHAGEEAELFQSEAGETYAIIHRPVIWDNGAVVTLQVTEHLDAFETNMDRLMLVLFASSLIILLPTLIGGRLLGEVFLRPIRALVRTMNEVQTTGEWKKIDLHRKSKDEIYEMGAAFNHMIRRLSDNFEKQKHFVSDASHELRTPLSIIDSYARLLKRWGAKKPDVLEESLEAIVTETDRMKKISDQLLTLARSEEAEALEITSFDIASVCKQTVHSFSTSFQRTITLDAPEKEVIIEGDESKVKQALYILLDNAVKYTEQDIHVRLKEEGHHILLSVQDEGEGIPDSDQKHIFDRFYRVDKARSRSTGGSGLGLPIAKQLIRLHNGDVTLDSKPGQGSTFTIRLPVVQS</sequence>
<dbReference type="InterPro" id="IPR041610">
    <property type="entry name" value="ArlS_N"/>
</dbReference>
<evidence type="ECO:0000256" key="10">
    <source>
        <dbReference type="ARBA" id="ARBA00022777"/>
    </source>
</evidence>
<dbReference type="InterPro" id="IPR003660">
    <property type="entry name" value="HAMP_dom"/>
</dbReference>
<dbReference type="PANTHER" id="PTHR45436">
    <property type="entry name" value="SENSOR HISTIDINE KINASE YKOH"/>
    <property type="match status" value="1"/>
</dbReference>
<dbReference type="PRINTS" id="PR00344">
    <property type="entry name" value="BCTRLSENSOR"/>
</dbReference>
<evidence type="ECO:0000256" key="14">
    <source>
        <dbReference type="ARBA" id="ARBA00023136"/>
    </source>
</evidence>
<dbReference type="EC" id="2.7.13.3" evidence="3"/>
<dbReference type="InterPro" id="IPR036097">
    <property type="entry name" value="HisK_dim/P_sf"/>
</dbReference>
<reference evidence="18 19" key="1">
    <citation type="submission" date="2016-10" db="EMBL/GenBank/DDBJ databases">
        <authorList>
            <person name="de Groot N.N."/>
        </authorList>
    </citation>
    <scope>NUCLEOTIDE SEQUENCE [LARGE SCALE GENOMIC DNA]</scope>
    <source>
        <strain evidence="18 19">DSM 23995</strain>
    </source>
</reference>
<dbReference type="CDD" id="cd00082">
    <property type="entry name" value="HisKA"/>
    <property type="match status" value="1"/>
</dbReference>
<keyword evidence="12 15" id="KW-1133">Transmembrane helix</keyword>
<evidence type="ECO:0000256" key="2">
    <source>
        <dbReference type="ARBA" id="ARBA00004651"/>
    </source>
</evidence>
<evidence type="ECO:0000256" key="1">
    <source>
        <dbReference type="ARBA" id="ARBA00000085"/>
    </source>
</evidence>
<dbReference type="GO" id="GO:0005524">
    <property type="term" value="F:ATP binding"/>
    <property type="evidence" value="ECO:0007669"/>
    <property type="project" value="UniProtKB-KW"/>
</dbReference>
<dbReference type="InterPro" id="IPR005467">
    <property type="entry name" value="His_kinase_dom"/>
</dbReference>
<dbReference type="PANTHER" id="PTHR45436:SF5">
    <property type="entry name" value="SENSOR HISTIDINE KINASE TRCS"/>
    <property type="match status" value="1"/>
</dbReference>
<evidence type="ECO:0000256" key="15">
    <source>
        <dbReference type="SAM" id="Phobius"/>
    </source>
</evidence>
<dbReference type="FunFam" id="1.10.287.130:FF:000001">
    <property type="entry name" value="Two-component sensor histidine kinase"/>
    <property type="match status" value="1"/>
</dbReference>
<dbReference type="Gene3D" id="1.10.287.130">
    <property type="match status" value="1"/>
</dbReference>
<evidence type="ECO:0000256" key="5">
    <source>
        <dbReference type="ARBA" id="ARBA00022475"/>
    </source>
</evidence>
<dbReference type="CDD" id="cd00075">
    <property type="entry name" value="HATPase"/>
    <property type="match status" value="1"/>
</dbReference>
<dbReference type="SMART" id="SM00304">
    <property type="entry name" value="HAMP"/>
    <property type="match status" value="1"/>
</dbReference>
<dbReference type="InterPro" id="IPR003661">
    <property type="entry name" value="HisK_dim/P_dom"/>
</dbReference>